<evidence type="ECO:0000256" key="5">
    <source>
        <dbReference type="ARBA" id="ARBA00022692"/>
    </source>
</evidence>
<dbReference type="GO" id="GO:0043190">
    <property type="term" value="C:ATP-binding cassette (ABC) transporter complex"/>
    <property type="evidence" value="ECO:0007669"/>
    <property type="project" value="InterPro"/>
</dbReference>
<evidence type="ECO:0000256" key="3">
    <source>
        <dbReference type="ARBA" id="ARBA00022448"/>
    </source>
</evidence>
<dbReference type="InterPro" id="IPR043429">
    <property type="entry name" value="ArtM/GltK/GlnP/TcyL/YhdX-like"/>
</dbReference>
<dbReference type="GO" id="GO:0022857">
    <property type="term" value="F:transmembrane transporter activity"/>
    <property type="evidence" value="ECO:0007669"/>
    <property type="project" value="InterPro"/>
</dbReference>
<keyword evidence="6" id="KW-0029">Amino-acid transport</keyword>
<dbReference type="InterPro" id="IPR035906">
    <property type="entry name" value="MetI-like_sf"/>
</dbReference>
<evidence type="ECO:0000256" key="4">
    <source>
        <dbReference type="ARBA" id="ARBA00022475"/>
    </source>
</evidence>
<dbReference type="SUPFAM" id="SSF161098">
    <property type="entry name" value="MetI-like"/>
    <property type="match status" value="1"/>
</dbReference>
<feature type="domain" description="ABC transmembrane type-1" evidence="10">
    <location>
        <begin position="38"/>
        <end position="235"/>
    </location>
</feature>
<comment type="similarity">
    <text evidence="2">Belongs to the binding-protein-dependent transport system permease family. HisMQ subfamily.</text>
</comment>
<keyword evidence="5 9" id="KW-0812">Transmembrane</keyword>
<reference evidence="12" key="1">
    <citation type="submission" date="2015-03" db="EMBL/GenBank/DDBJ databases">
        <authorList>
            <consortium name="Pathogen Informatics"/>
        </authorList>
    </citation>
    <scope>NUCLEOTIDE SEQUENCE [LARGE SCALE GENOMIC DNA]</scope>
    <source>
        <strain evidence="12">SMRU2248</strain>
    </source>
</reference>
<dbReference type="Gene3D" id="1.10.3720.10">
    <property type="entry name" value="MetI-like"/>
    <property type="match status" value="1"/>
</dbReference>
<dbReference type="AlphaFoldDB" id="A0A0T8U6N0"/>
<name>A0A0T8U6N0_9STRE</name>
<dbReference type="CDD" id="cd06261">
    <property type="entry name" value="TM_PBP2"/>
    <property type="match status" value="1"/>
</dbReference>
<organism evidence="11 12">
    <name type="scientific">Streptococcus pseudopneumoniae</name>
    <dbReference type="NCBI Taxonomy" id="257758"/>
    <lineage>
        <taxon>Bacteria</taxon>
        <taxon>Bacillati</taxon>
        <taxon>Bacillota</taxon>
        <taxon>Bacilli</taxon>
        <taxon>Lactobacillales</taxon>
        <taxon>Streptococcaceae</taxon>
        <taxon>Streptococcus</taxon>
    </lineage>
</organism>
<dbReference type="FunFam" id="1.10.3720.10:FF:000033">
    <property type="entry name" value="Polar amino acid ABC transporter permease"/>
    <property type="match status" value="1"/>
</dbReference>
<evidence type="ECO:0000256" key="9">
    <source>
        <dbReference type="RuleBase" id="RU363032"/>
    </source>
</evidence>
<dbReference type="EMBL" id="CMJT01000006">
    <property type="protein sequence ID" value="CKA89728.1"/>
    <property type="molecule type" value="Genomic_DNA"/>
</dbReference>
<proteinExistence type="inferred from homology"/>
<feature type="transmembrane region" description="Helical" evidence="9">
    <location>
        <begin position="217"/>
        <end position="238"/>
    </location>
</feature>
<keyword evidence="3 9" id="KW-0813">Transport</keyword>
<evidence type="ECO:0000313" key="11">
    <source>
        <dbReference type="EMBL" id="CKA89728.1"/>
    </source>
</evidence>
<accession>A0A0T8U6N0</accession>
<dbReference type="PANTHER" id="PTHR30614">
    <property type="entry name" value="MEMBRANE COMPONENT OF AMINO ACID ABC TRANSPORTER"/>
    <property type="match status" value="1"/>
</dbReference>
<evidence type="ECO:0000256" key="2">
    <source>
        <dbReference type="ARBA" id="ARBA00010072"/>
    </source>
</evidence>
<feature type="transmembrane region" description="Helical" evidence="9">
    <location>
        <begin position="33"/>
        <end position="61"/>
    </location>
</feature>
<dbReference type="Proteomes" id="UP000041827">
    <property type="component" value="Unassembled WGS sequence"/>
</dbReference>
<comment type="subcellular location">
    <subcellularLocation>
        <location evidence="1 9">Cell membrane</location>
        <topology evidence="1 9">Multi-pass membrane protein</topology>
    </subcellularLocation>
</comment>
<dbReference type="InterPro" id="IPR010065">
    <property type="entry name" value="AA_ABC_transptr_permease_3TM"/>
</dbReference>
<protein>
    <submittedName>
        <fullName evidence="11">Amino acid ABC transporter permease</fullName>
    </submittedName>
</protein>
<dbReference type="GO" id="GO:0006865">
    <property type="term" value="P:amino acid transport"/>
    <property type="evidence" value="ECO:0007669"/>
    <property type="project" value="UniProtKB-KW"/>
</dbReference>
<keyword evidence="8 9" id="KW-0472">Membrane</keyword>
<evidence type="ECO:0000256" key="1">
    <source>
        <dbReference type="ARBA" id="ARBA00004651"/>
    </source>
</evidence>
<keyword evidence="4" id="KW-1003">Cell membrane</keyword>
<feature type="transmembrane region" description="Helical" evidence="9">
    <location>
        <begin position="6"/>
        <end position="26"/>
    </location>
</feature>
<keyword evidence="7 9" id="KW-1133">Transmembrane helix</keyword>
<dbReference type="PROSITE" id="PS50928">
    <property type="entry name" value="ABC_TM1"/>
    <property type="match status" value="1"/>
</dbReference>
<gene>
    <name evidence="11" type="primary">artQ_2</name>
    <name evidence="11" type="ORF">ERS021757_00891</name>
</gene>
<dbReference type="InterPro" id="IPR000515">
    <property type="entry name" value="MetI-like"/>
</dbReference>
<feature type="transmembrane region" description="Helical" evidence="9">
    <location>
        <begin position="106"/>
        <end position="125"/>
    </location>
</feature>
<evidence type="ECO:0000313" key="12">
    <source>
        <dbReference type="Proteomes" id="UP000041827"/>
    </source>
</evidence>
<dbReference type="Pfam" id="PF00528">
    <property type="entry name" value="BPD_transp_1"/>
    <property type="match status" value="1"/>
</dbReference>
<sequence>MNFNSIYVIIIQYSILESSVTMNFSFLPKYLPYFNYGAVVTVLISICVVILGTILGVVLAFGQRSKFKPLVWLANLYVWIFRGTPMMVQIMITFALMHINAPTIQIGILGVDLSRLIPGILIISMNSGAYVSETVRAGINAVPKGQLEAAYSLGIRPKNAMRYVILPQAIKNILPALGNEFITIIKDSSLLSAIGVMELWNGATTVSTTTYLSLTPLLFAAFYYLIMTSILTVALKAFEKHMGQGDKK</sequence>
<evidence type="ECO:0000256" key="7">
    <source>
        <dbReference type="ARBA" id="ARBA00022989"/>
    </source>
</evidence>
<dbReference type="PANTHER" id="PTHR30614:SF20">
    <property type="entry name" value="GLUTAMINE TRANSPORT SYSTEM PERMEASE PROTEIN GLNP"/>
    <property type="match status" value="1"/>
</dbReference>
<dbReference type="NCBIfam" id="TIGR01726">
    <property type="entry name" value="HEQRo_perm_3TM"/>
    <property type="match status" value="1"/>
</dbReference>
<evidence type="ECO:0000256" key="8">
    <source>
        <dbReference type="ARBA" id="ARBA00023136"/>
    </source>
</evidence>
<feature type="transmembrane region" description="Helical" evidence="9">
    <location>
        <begin position="76"/>
        <end position="99"/>
    </location>
</feature>
<evidence type="ECO:0000256" key="6">
    <source>
        <dbReference type="ARBA" id="ARBA00022970"/>
    </source>
</evidence>
<evidence type="ECO:0000259" key="10">
    <source>
        <dbReference type="PROSITE" id="PS50928"/>
    </source>
</evidence>